<evidence type="ECO:0000313" key="10">
    <source>
        <dbReference type="Proteomes" id="UP000545037"/>
    </source>
</evidence>
<evidence type="ECO:0000259" key="8">
    <source>
        <dbReference type="SMART" id="SM00859"/>
    </source>
</evidence>
<keyword evidence="5 6" id="KW-0560">Oxidoreductase</keyword>
<reference evidence="9 10" key="1">
    <citation type="submission" date="2020-08" db="EMBL/GenBank/DDBJ databases">
        <title>Genomic Encyclopedia of Type Strains, Phase IV (KMG-IV): sequencing the most valuable type-strain genomes for metagenomic binning, comparative biology and taxonomic classification.</title>
        <authorList>
            <person name="Goeker M."/>
        </authorList>
    </citation>
    <scope>NUCLEOTIDE SEQUENCE [LARGE SCALE GENOMIC DNA]</scope>
    <source>
        <strain evidence="9 10">DSM 4737</strain>
    </source>
</reference>
<dbReference type="SUPFAM" id="SSF55347">
    <property type="entry name" value="Glyceraldehyde-3-phosphate dehydrogenase-like, C-terminal domain"/>
    <property type="match status" value="1"/>
</dbReference>
<proteinExistence type="inferred from homology"/>
<dbReference type="InterPro" id="IPR000534">
    <property type="entry name" value="Semialdehyde_DH_NAD-bd"/>
</dbReference>
<keyword evidence="10" id="KW-1185">Reference proteome</keyword>
<sequence>MTHTIFIDGEAGTTGLEIRQRLDGRGDLQFISLGDERRKDAAARRDAMNAADAVILCLPDAAAIEAVAMIDNPKTRVIDASTAFRTAEGWTYGFAEMDHGQRAAIGRATRVSNPGCYPTGFIGLMRPLIMAGLVPADWPVSVNAVSGYSGGGKAMIAEFEASDRPQPFRAYGLSLMHKHVPEMTRHAGLSRDVLFAPAVGNYRQGMLVEVSLHLAALPGMPTLEVVHSVLSDAYAGSRFVEVVSLEATEAMTGLDPEGLNGTNRMRLHVFGDRRGGQARLVALLDNLGKGASGAAVQNLNIMLGLDEGTALT</sequence>
<dbReference type="CDD" id="cd23935">
    <property type="entry name" value="AGPR_2_C"/>
    <property type="match status" value="1"/>
</dbReference>
<dbReference type="InterPro" id="IPR050085">
    <property type="entry name" value="AGPR"/>
</dbReference>
<evidence type="ECO:0000256" key="7">
    <source>
        <dbReference type="PROSITE-ProRule" id="PRU10010"/>
    </source>
</evidence>
<dbReference type="RefSeq" id="WP_183212832.1">
    <property type="nucleotide sequence ID" value="NZ_JACHOR010000002.1"/>
</dbReference>
<dbReference type="SUPFAM" id="SSF51735">
    <property type="entry name" value="NAD(P)-binding Rossmann-fold domains"/>
    <property type="match status" value="1"/>
</dbReference>
<evidence type="ECO:0000256" key="6">
    <source>
        <dbReference type="HAMAP-Rule" id="MF_01110"/>
    </source>
</evidence>
<comment type="pathway">
    <text evidence="6">Amino-acid biosynthesis; L-arginine biosynthesis; N(2)-acetyl-L-ornithine from L-glutamate: step 3/4.</text>
</comment>
<evidence type="ECO:0000256" key="2">
    <source>
        <dbReference type="ARBA" id="ARBA00022571"/>
    </source>
</evidence>
<accession>A0A7W9CHR7</accession>
<organism evidence="9 10">
    <name type="scientific">Brevundimonas variabilis</name>
    <dbReference type="NCBI Taxonomy" id="74312"/>
    <lineage>
        <taxon>Bacteria</taxon>
        <taxon>Pseudomonadati</taxon>
        <taxon>Pseudomonadota</taxon>
        <taxon>Alphaproteobacteria</taxon>
        <taxon>Caulobacterales</taxon>
        <taxon>Caulobacteraceae</taxon>
        <taxon>Brevundimonas</taxon>
    </lineage>
</organism>
<dbReference type="InterPro" id="IPR036291">
    <property type="entry name" value="NAD(P)-bd_dom_sf"/>
</dbReference>
<dbReference type="GO" id="GO:0005737">
    <property type="term" value="C:cytoplasm"/>
    <property type="evidence" value="ECO:0007669"/>
    <property type="project" value="UniProtKB-SubCell"/>
</dbReference>
<dbReference type="NCBIfam" id="TIGR01851">
    <property type="entry name" value="argC_other"/>
    <property type="match status" value="1"/>
</dbReference>
<protein>
    <recommendedName>
        <fullName evidence="6">N-acetyl-gamma-glutamyl-phosphate reductase</fullName>
        <shortName evidence="6">AGPR</shortName>
        <ecNumber evidence="6">1.2.1.38</ecNumber>
    </recommendedName>
    <alternativeName>
        <fullName evidence="6">N-acetyl-glutamate semialdehyde dehydrogenase</fullName>
        <shortName evidence="6">NAGSA dehydrogenase</shortName>
    </alternativeName>
</protein>
<dbReference type="EMBL" id="JACHOR010000002">
    <property type="protein sequence ID" value="MBB5745884.1"/>
    <property type="molecule type" value="Genomic_DNA"/>
</dbReference>
<evidence type="ECO:0000313" key="9">
    <source>
        <dbReference type="EMBL" id="MBB5745884.1"/>
    </source>
</evidence>
<evidence type="ECO:0000256" key="4">
    <source>
        <dbReference type="ARBA" id="ARBA00022857"/>
    </source>
</evidence>
<dbReference type="GO" id="GO:0006526">
    <property type="term" value="P:L-arginine biosynthetic process"/>
    <property type="evidence" value="ECO:0007669"/>
    <property type="project" value="UniProtKB-UniRule"/>
</dbReference>
<dbReference type="UniPathway" id="UPA00068">
    <property type="reaction ID" value="UER00108"/>
</dbReference>
<dbReference type="PROSITE" id="PS01224">
    <property type="entry name" value="ARGC"/>
    <property type="match status" value="1"/>
</dbReference>
<gene>
    <name evidence="6" type="primary">argC</name>
    <name evidence="9" type="ORF">GGR13_001468</name>
</gene>
<comment type="similarity">
    <text evidence="6">Belongs to the NAGSA dehydrogenase family. Type 2 subfamily.</text>
</comment>
<dbReference type="GO" id="GO:0003942">
    <property type="term" value="F:N-acetyl-gamma-glutamyl-phosphate reductase activity"/>
    <property type="evidence" value="ECO:0007669"/>
    <property type="project" value="UniProtKB-UniRule"/>
</dbReference>
<dbReference type="AlphaFoldDB" id="A0A7W9CHR7"/>
<dbReference type="HAMAP" id="MF_01110">
    <property type="entry name" value="ArgC_type2"/>
    <property type="match status" value="1"/>
</dbReference>
<dbReference type="Gene3D" id="3.40.50.720">
    <property type="entry name" value="NAD(P)-binding Rossmann-like Domain"/>
    <property type="match status" value="1"/>
</dbReference>
<dbReference type="InterPro" id="IPR023013">
    <property type="entry name" value="AGPR_AS"/>
</dbReference>
<keyword evidence="1 6" id="KW-0963">Cytoplasm</keyword>
<evidence type="ECO:0000256" key="3">
    <source>
        <dbReference type="ARBA" id="ARBA00022605"/>
    </source>
</evidence>
<feature type="active site" evidence="6 7">
    <location>
        <position position="116"/>
    </location>
</feature>
<comment type="caution">
    <text evidence="9">The sequence shown here is derived from an EMBL/GenBank/DDBJ whole genome shotgun (WGS) entry which is preliminary data.</text>
</comment>
<dbReference type="PANTHER" id="PTHR32338">
    <property type="entry name" value="N-ACETYL-GAMMA-GLUTAMYL-PHOSPHATE REDUCTASE, CHLOROPLASTIC-RELATED-RELATED"/>
    <property type="match status" value="1"/>
</dbReference>
<dbReference type="GO" id="GO:0051287">
    <property type="term" value="F:NAD binding"/>
    <property type="evidence" value="ECO:0007669"/>
    <property type="project" value="InterPro"/>
</dbReference>
<comment type="function">
    <text evidence="6">Catalyzes the NADPH-dependent reduction of N-acetyl-5-glutamyl phosphate to yield N-acetyl-L-glutamate 5-semialdehyde.</text>
</comment>
<name>A0A7W9CHR7_9CAUL</name>
<evidence type="ECO:0000256" key="1">
    <source>
        <dbReference type="ARBA" id="ARBA00022490"/>
    </source>
</evidence>
<dbReference type="EC" id="1.2.1.38" evidence="6"/>
<keyword evidence="4 6" id="KW-0521">NADP</keyword>
<dbReference type="PANTHER" id="PTHR32338:SF10">
    <property type="entry name" value="N-ACETYL-GAMMA-GLUTAMYL-PHOSPHATE REDUCTASE, CHLOROPLASTIC-RELATED"/>
    <property type="match status" value="1"/>
</dbReference>
<keyword evidence="2 6" id="KW-0055">Arginine biosynthesis</keyword>
<dbReference type="InterPro" id="IPR010136">
    <property type="entry name" value="AGPR_type-2"/>
</dbReference>
<comment type="subcellular location">
    <subcellularLocation>
        <location evidence="6">Cytoplasm</location>
    </subcellularLocation>
</comment>
<feature type="domain" description="Semialdehyde dehydrogenase NAD-binding" evidence="8">
    <location>
        <begin position="4"/>
        <end position="105"/>
    </location>
</feature>
<dbReference type="Pfam" id="PF01118">
    <property type="entry name" value="Semialdhyde_dh"/>
    <property type="match status" value="1"/>
</dbReference>
<dbReference type="Gene3D" id="3.30.360.10">
    <property type="entry name" value="Dihydrodipicolinate Reductase, domain 2"/>
    <property type="match status" value="1"/>
</dbReference>
<dbReference type="CDD" id="cd17896">
    <property type="entry name" value="AGPR_2_N"/>
    <property type="match status" value="1"/>
</dbReference>
<evidence type="ECO:0000256" key="5">
    <source>
        <dbReference type="ARBA" id="ARBA00023002"/>
    </source>
</evidence>
<dbReference type="InterPro" id="IPR058924">
    <property type="entry name" value="AGPR_dimerisation_dom"/>
</dbReference>
<dbReference type="Proteomes" id="UP000545037">
    <property type="component" value="Unassembled WGS sequence"/>
</dbReference>
<dbReference type="Pfam" id="PF22698">
    <property type="entry name" value="Semialdhyde_dhC_1"/>
    <property type="match status" value="1"/>
</dbReference>
<dbReference type="SMART" id="SM00859">
    <property type="entry name" value="Semialdhyde_dh"/>
    <property type="match status" value="1"/>
</dbReference>
<comment type="catalytic activity">
    <reaction evidence="6">
        <text>N-acetyl-L-glutamate 5-semialdehyde + phosphate + NADP(+) = N-acetyl-L-glutamyl 5-phosphate + NADPH + H(+)</text>
        <dbReference type="Rhea" id="RHEA:21588"/>
        <dbReference type="ChEBI" id="CHEBI:15378"/>
        <dbReference type="ChEBI" id="CHEBI:29123"/>
        <dbReference type="ChEBI" id="CHEBI:43474"/>
        <dbReference type="ChEBI" id="CHEBI:57783"/>
        <dbReference type="ChEBI" id="CHEBI:57936"/>
        <dbReference type="ChEBI" id="CHEBI:58349"/>
        <dbReference type="EC" id="1.2.1.38"/>
    </reaction>
</comment>
<keyword evidence="3 6" id="KW-0028">Amino-acid biosynthesis</keyword>